<dbReference type="InterPro" id="IPR058240">
    <property type="entry name" value="rSAM_sf"/>
</dbReference>
<dbReference type="Pfam" id="PF11842">
    <property type="entry name" value="DUF3362"/>
    <property type="match status" value="1"/>
</dbReference>
<evidence type="ECO:0000256" key="2">
    <source>
        <dbReference type="ARBA" id="ARBA00022691"/>
    </source>
</evidence>
<keyword evidence="10" id="KW-1185">Reference proteome</keyword>
<dbReference type="PANTHER" id="PTHR32331">
    <property type="entry name" value="UPF0313 PROTEIN YGIQ"/>
    <property type="match status" value="1"/>
</dbReference>
<comment type="similarity">
    <text evidence="6">Belongs to the UPF0313 family.</text>
</comment>
<keyword evidence="1 6" id="KW-0004">4Fe-4S</keyword>
<reference evidence="9 10" key="2">
    <citation type="submission" date="2019-01" db="EMBL/GenBank/DDBJ databases">
        <title>Tautonia sociabilis, a novel thermotolerant planctomycete of Isosphaeraceae family, isolated from a 4000 m deep subterranean habitat.</title>
        <authorList>
            <person name="Kovaleva O.L."/>
            <person name="Elcheninov A.G."/>
            <person name="Van Heerden E."/>
            <person name="Toshchakov S.V."/>
            <person name="Novikov A."/>
            <person name="Bonch-Osmolovskaya E.A."/>
            <person name="Kublanov I.V."/>
        </authorList>
    </citation>
    <scope>NUCLEOTIDE SEQUENCE [LARGE SCALE GENOMIC DNA]</scope>
    <source>
        <strain evidence="9 10">GM2012</strain>
    </source>
</reference>
<dbReference type="Pfam" id="PF04055">
    <property type="entry name" value="Radical_SAM"/>
    <property type="match status" value="1"/>
</dbReference>
<dbReference type="InterPro" id="IPR020612">
    <property type="entry name" value="Methylthiotransferase_CS"/>
</dbReference>
<dbReference type="InterPro" id="IPR024560">
    <property type="entry name" value="UPF0313_C"/>
</dbReference>
<dbReference type="EMBL" id="RYZH01000011">
    <property type="protein sequence ID" value="RUL88383.1"/>
    <property type="molecule type" value="Genomic_DNA"/>
</dbReference>
<dbReference type="InterPro" id="IPR022946">
    <property type="entry name" value="UPF0313"/>
</dbReference>
<organism evidence="9 10">
    <name type="scientific">Tautonia sociabilis</name>
    <dbReference type="NCBI Taxonomy" id="2080755"/>
    <lineage>
        <taxon>Bacteria</taxon>
        <taxon>Pseudomonadati</taxon>
        <taxon>Planctomycetota</taxon>
        <taxon>Planctomycetia</taxon>
        <taxon>Isosphaerales</taxon>
        <taxon>Isosphaeraceae</taxon>
        <taxon>Tautonia</taxon>
    </lineage>
</organism>
<keyword evidence="4 6" id="KW-0408">Iron</keyword>
<evidence type="ECO:0000313" key="9">
    <source>
        <dbReference type="EMBL" id="RUL88383.1"/>
    </source>
</evidence>
<protein>
    <submittedName>
        <fullName evidence="9">YgiQ family radical SAM protein</fullName>
    </submittedName>
</protein>
<reference evidence="9 10" key="1">
    <citation type="submission" date="2018-12" db="EMBL/GenBank/DDBJ databases">
        <authorList>
            <person name="Toschakov S.V."/>
        </authorList>
    </citation>
    <scope>NUCLEOTIDE SEQUENCE [LARGE SCALE GENOMIC DNA]</scope>
    <source>
        <strain evidence="9 10">GM2012</strain>
    </source>
</reference>
<keyword evidence="5 6" id="KW-0411">Iron-sulfur</keyword>
<feature type="binding site" evidence="6">
    <location>
        <position position="343"/>
    </location>
    <ligand>
        <name>[4Fe-4S] cluster</name>
        <dbReference type="ChEBI" id="CHEBI:49883"/>
        <note>4Fe-4S-S-AdoMet</note>
    </ligand>
</feature>
<evidence type="ECO:0000256" key="4">
    <source>
        <dbReference type="ARBA" id="ARBA00023004"/>
    </source>
</evidence>
<feature type="region of interest" description="Disordered" evidence="7">
    <location>
        <begin position="654"/>
        <end position="688"/>
    </location>
</feature>
<dbReference type="InterPro" id="IPR013704">
    <property type="entry name" value="UPF0313_N"/>
</dbReference>
<dbReference type="PANTHER" id="PTHR32331:SF0">
    <property type="entry name" value="UPF0313 PROTEIN YGIQ"/>
    <property type="match status" value="1"/>
</dbReference>
<feature type="region of interest" description="Disordered" evidence="7">
    <location>
        <begin position="1"/>
        <end position="33"/>
    </location>
</feature>
<keyword evidence="2 6" id="KW-0949">S-adenosyl-L-methionine</keyword>
<proteinExistence type="inferred from homology"/>
<comment type="cofactor">
    <cofactor evidence="6">
        <name>[4Fe-4S] cluster</name>
        <dbReference type="ChEBI" id="CHEBI:49883"/>
    </cofactor>
    <text evidence="6">Binds 1 [4Fe-4S] cluster. The cluster is coordinated with 3 cysteines and an exchangeable S-adenosyl-L-methionine.</text>
</comment>
<feature type="binding site" evidence="6">
    <location>
        <position position="346"/>
    </location>
    <ligand>
        <name>[4Fe-4S] cluster</name>
        <dbReference type="ChEBI" id="CHEBI:49883"/>
        <note>4Fe-4S-S-AdoMet</note>
    </ligand>
</feature>
<dbReference type="PROSITE" id="PS01278">
    <property type="entry name" value="MTTASE_RADICAL"/>
    <property type="match status" value="1"/>
</dbReference>
<evidence type="ECO:0000259" key="8">
    <source>
        <dbReference type="PROSITE" id="PS51918"/>
    </source>
</evidence>
<dbReference type="PROSITE" id="PS51918">
    <property type="entry name" value="RADICAL_SAM"/>
    <property type="match status" value="1"/>
</dbReference>
<dbReference type="Proteomes" id="UP000280296">
    <property type="component" value="Unassembled WGS sequence"/>
</dbReference>
<feature type="domain" description="Radical SAM core" evidence="8">
    <location>
        <begin position="325"/>
        <end position="595"/>
    </location>
</feature>
<dbReference type="GO" id="GO:0005506">
    <property type="term" value="F:iron ion binding"/>
    <property type="evidence" value="ECO:0007669"/>
    <property type="project" value="UniProtKB-UniRule"/>
</dbReference>
<dbReference type="NCBIfam" id="TIGR03904">
    <property type="entry name" value="SAM_YgiQ"/>
    <property type="match status" value="1"/>
</dbReference>
<dbReference type="SMART" id="SM00729">
    <property type="entry name" value="Elp3"/>
    <property type="match status" value="1"/>
</dbReference>
<sequence length="688" mass="76616">MDLVDLKWAPPGRNEPNRAPTQLPVLDDLGPTPLPPLPASREEMEARGWDAVDVVFVSGDAYVDHPSFANGILPRVLEAAGFRVGVLAQPDWRSAEPWRTFGRPRLFFAISAGNMDSMINHYTANKKVRNDDAYSPGGRIGLRPDRATLPYCQRAREAFPGVPVIAGGVEASLRRLAHYDYWSDTVKRSILLDSKADLVVFGMGEQPILEIARRLFAGEDVKALRDMRGVAFALGAREEPPRDALVLPSFEEVKTDPLAFARATRIIHQETNPLNARRLVQYHDRQAVVCNPPALPITQADMDRIYGLPYTRRPHPMYGDEPIPAFEAIKDSVTIMRGCFGGCTFCSITAHQGRIIQSRSKESVLTELRRLGQDPSFKGIVSDIGGPTANMYQMTCSKPEVEAVCKRQSCVHPKICKLLSTDHGPLIELMRQGREVPGIRKLHVASGVRMDLAQKSPEYLQELAAHHVGGHLKVAPEHTDPDVLKRMRKPEINDYQSFDAAFKAASHRAGKRQYTVPYFIASHPGSDLNAMIHLALFLKRNGYKPDQVQDFIPAPFDVATCMYYTGLDPFTGEEVVVARHLRDRKLQRALLQFFKPENYFEVREALLKAGRSDLIGSGCDCLIPAQPPKAALRARMERANRAIAEGRYVHQIDTVSNTETPGVRRSGSGRPASSGYRPGRSGARRRKR</sequence>
<accession>A0A432MLT2</accession>
<dbReference type="OrthoDB" id="9803479at2"/>
<dbReference type="SFLD" id="SFLDS00029">
    <property type="entry name" value="Radical_SAM"/>
    <property type="match status" value="1"/>
</dbReference>
<name>A0A432MLT2_9BACT</name>
<dbReference type="Gene3D" id="3.80.30.20">
    <property type="entry name" value="tm_1862 like domain"/>
    <property type="match status" value="1"/>
</dbReference>
<dbReference type="InterPro" id="IPR007197">
    <property type="entry name" value="rSAM"/>
</dbReference>
<dbReference type="GO" id="GO:0003824">
    <property type="term" value="F:catalytic activity"/>
    <property type="evidence" value="ECO:0007669"/>
    <property type="project" value="InterPro"/>
</dbReference>
<feature type="binding site" evidence="6">
    <location>
        <position position="339"/>
    </location>
    <ligand>
        <name>[4Fe-4S] cluster</name>
        <dbReference type="ChEBI" id="CHEBI:49883"/>
        <note>4Fe-4S-S-AdoMet</note>
    </ligand>
</feature>
<dbReference type="HAMAP" id="MF_01251">
    <property type="entry name" value="UPF0313"/>
    <property type="match status" value="1"/>
</dbReference>
<dbReference type="InterPro" id="IPR023404">
    <property type="entry name" value="rSAM_horseshoe"/>
</dbReference>
<evidence type="ECO:0000256" key="6">
    <source>
        <dbReference type="HAMAP-Rule" id="MF_01251"/>
    </source>
</evidence>
<comment type="caution">
    <text evidence="9">The sequence shown here is derived from an EMBL/GenBank/DDBJ whole genome shotgun (WGS) entry which is preliminary data.</text>
</comment>
<feature type="compositionally biased region" description="Low complexity" evidence="7">
    <location>
        <begin position="664"/>
        <end position="681"/>
    </location>
</feature>
<dbReference type="AlphaFoldDB" id="A0A432MLT2"/>
<keyword evidence="3 6" id="KW-0479">Metal-binding</keyword>
<dbReference type="Pfam" id="PF08497">
    <property type="entry name" value="Radical_SAM_N"/>
    <property type="match status" value="1"/>
</dbReference>
<evidence type="ECO:0000313" key="10">
    <source>
        <dbReference type="Proteomes" id="UP000280296"/>
    </source>
</evidence>
<evidence type="ECO:0000256" key="3">
    <source>
        <dbReference type="ARBA" id="ARBA00022723"/>
    </source>
</evidence>
<dbReference type="GO" id="GO:0051539">
    <property type="term" value="F:4 iron, 4 sulfur cluster binding"/>
    <property type="evidence" value="ECO:0007669"/>
    <property type="project" value="UniProtKB-KW"/>
</dbReference>
<dbReference type="SFLD" id="SFLDG01082">
    <property type="entry name" value="B12-binding_domain_containing"/>
    <property type="match status" value="1"/>
</dbReference>
<dbReference type="InterPro" id="IPR006638">
    <property type="entry name" value="Elp3/MiaA/NifB-like_rSAM"/>
</dbReference>
<evidence type="ECO:0000256" key="5">
    <source>
        <dbReference type="ARBA" id="ARBA00023014"/>
    </source>
</evidence>
<evidence type="ECO:0000256" key="1">
    <source>
        <dbReference type="ARBA" id="ARBA00022485"/>
    </source>
</evidence>
<gene>
    <name evidence="9" type="ORF">TsocGM_07615</name>
</gene>
<evidence type="ECO:0000256" key="7">
    <source>
        <dbReference type="SAM" id="MobiDB-lite"/>
    </source>
</evidence>
<dbReference type="RefSeq" id="WP_126724710.1">
    <property type="nucleotide sequence ID" value="NZ_RYZH01000011.1"/>
</dbReference>
<dbReference type="SUPFAM" id="SSF102114">
    <property type="entry name" value="Radical SAM enzymes"/>
    <property type="match status" value="1"/>
</dbReference>
<dbReference type="SFLD" id="SFLDG01069">
    <property type="entry name" value="UPF0313"/>
    <property type="match status" value="1"/>
</dbReference>